<reference evidence="2" key="1">
    <citation type="submission" date="2020-08" db="EMBL/GenBank/DDBJ databases">
        <title>Multicomponent nature underlies the extraordinary mechanical properties of spider dragline silk.</title>
        <authorList>
            <person name="Kono N."/>
            <person name="Nakamura H."/>
            <person name="Mori M."/>
            <person name="Yoshida Y."/>
            <person name="Ohtoshi R."/>
            <person name="Malay A.D."/>
            <person name="Moran D.A.P."/>
            <person name="Tomita M."/>
            <person name="Numata K."/>
            <person name="Arakawa K."/>
        </authorList>
    </citation>
    <scope>NUCLEOTIDE SEQUENCE</scope>
</reference>
<organism evidence="2 3">
    <name type="scientific">Nephila pilipes</name>
    <name type="common">Giant wood spider</name>
    <name type="synonym">Nephila maculata</name>
    <dbReference type="NCBI Taxonomy" id="299642"/>
    <lineage>
        <taxon>Eukaryota</taxon>
        <taxon>Metazoa</taxon>
        <taxon>Ecdysozoa</taxon>
        <taxon>Arthropoda</taxon>
        <taxon>Chelicerata</taxon>
        <taxon>Arachnida</taxon>
        <taxon>Araneae</taxon>
        <taxon>Araneomorphae</taxon>
        <taxon>Entelegynae</taxon>
        <taxon>Araneoidea</taxon>
        <taxon>Nephilidae</taxon>
        <taxon>Nephila</taxon>
    </lineage>
</organism>
<protein>
    <submittedName>
        <fullName evidence="2">Uncharacterized protein</fullName>
    </submittedName>
</protein>
<feature type="region of interest" description="Disordered" evidence="1">
    <location>
        <begin position="88"/>
        <end position="115"/>
    </location>
</feature>
<evidence type="ECO:0000256" key="1">
    <source>
        <dbReference type="SAM" id="MobiDB-lite"/>
    </source>
</evidence>
<evidence type="ECO:0000313" key="2">
    <source>
        <dbReference type="EMBL" id="GFT84007.1"/>
    </source>
</evidence>
<name>A0A8X6U825_NEPPI</name>
<dbReference type="EMBL" id="BMAW01072650">
    <property type="protein sequence ID" value="GFT84007.1"/>
    <property type="molecule type" value="Genomic_DNA"/>
</dbReference>
<gene>
    <name evidence="2" type="ORF">NPIL_611341</name>
</gene>
<keyword evidence="3" id="KW-1185">Reference proteome</keyword>
<proteinExistence type="predicted"/>
<dbReference type="Proteomes" id="UP000887013">
    <property type="component" value="Unassembled WGS sequence"/>
</dbReference>
<dbReference type="AlphaFoldDB" id="A0A8X6U825"/>
<accession>A0A8X6U825</accession>
<comment type="caution">
    <text evidence="2">The sequence shown here is derived from an EMBL/GenBank/DDBJ whole genome shotgun (WGS) entry which is preliminary data.</text>
</comment>
<evidence type="ECO:0000313" key="3">
    <source>
        <dbReference type="Proteomes" id="UP000887013"/>
    </source>
</evidence>
<sequence length="115" mass="13091">MAIDFGLLPQEPGQDKEIGRIQEFLINSDQANWVVGMKYWTMRFPGWRRVLRYQYGRCSENAMFGREGSPRHVALHLGVHYQTQPGCVSADKPGNGDLMSVHTKTRASDPAIREK</sequence>